<accession>A0A2U3LBY0</accession>
<evidence type="ECO:0000256" key="1">
    <source>
        <dbReference type="SAM" id="SignalP"/>
    </source>
</evidence>
<proteinExistence type="predicted"/>
<gene>
    <name evidence="2" type="ORF">SBA1_900009</name>
</gene>
<dbReference type="EMBL" id="OMOD01000189">
    <property type="protein sequence ID" value="SPF49376.1"/>
    <property type="molecule type" value="Genomic_DNA"/>
</dbReference>
<dbReference type="AlphaFoldDB" id="A0A2U3LBY0"/>
<evidence type="ECO:0008006" key="4">
    <source>
        <dbReference type="Google" id="ProtNLM"/>
    </source>
</evidence>
<organism evidence="2 3">
    <name type="scientific">Candidatus Sulfotelmatobacter kueseliae</name>
    <dbReference type="NCBI Taxonomy" id="2042962"/>
    <lineage>
        <taxon>Bacteria</taxon>
        <taxon>Pseudomonadati</taxon>
        <taxon>Acidobacteriota</taxon>
        <taxon>Terriglobia</taxon>
        <taxon>Terriglobales</taxon>
        <taxon>Candidatus Korobacteraceae</taxon>
        <taxon>Candidatus Sulfotelmatobacter</taxon>
    </lineage>
</organism>
<feature type="signal peptide" evidence="1">
    <location>
        <begin position="1"/>
        <end position="21"/>
    </location>
</feature>
<dbReference type="Proteomes" id="UP000238701">
    <property type="component" value="Unassembled WGS sequence"/>
</dbReference>
<protein>
    <recommendedName>
        <fullName evidence="4">Lipoprotein</fullName>
    </recommendedName>
</protein>
<reference evidence="3" key="1">
    <citation type="submission" date="2018-02" db="EMBL/GenBank/DDBJ databases">
        <authorList>
            <person name="Hausmann B."/>
        </authorList>
    </citation>
    <scope>NUCLEOTIDE SEQUENCE [LARGE SCALE GENOMIC DNA]</scope>
    <source>
        <strain evidence="3">Peat soil MAG SbA1</strain>
    </source>
</reference>
<evidence type="ECO:0000313" key="2">
    <source>
        <dbReference type="EMBL" id="SPF49376.1"/>
    </source>
</evidence>
<feature type="chain" id="PRO_5015439950" description="Lipoprotein" evidence="1">
    <location>
        <begin position="22"/>
        <end position="144"/>
    </location>
</feature>
<name>A0A2U3LBY0_9BACT</name>
<sequence length="144" mass="15822">MKAPRWRVVFWALLSASFLVAQHQDQPKRTLYIQAPPDAQAIKEEITRKLVTWNGVSIVTLPANADLVLEVVQSGKLNVMTGSGDKGAAVLRNGHTGEDLWTDSRGGGWSMRGWSNRAVGRKLGAKLVEFLQGYVEKPLAPTNQ</sequence>
<evidence type="ECO:0000313" key="3">
    <source>
        <dbReference type="Proteomes" id="UP000238701"/>
    </source>
</evidence>
<keyword evidence="1" id="KW-0732">Signal</keyword>